<evidence type="ECO:0000313" key="2">
    <source>
        <dbReference type="EMBL" id="NYD68989.1"/>
    </source>
</evidence>
<accession>A0A852SLI9</accession>
<dbReference type="RefSeq" id="WP_179546407.1">
    <property type="nucleotide sequence ID" value="NZ_BSEW01000001.1"/>
</dbReference>
<gene>
    <name evidence="2" type="ORF">BJ984_000147</name>
</gene>
<dbReference type="EMBL" id="JACCBM010000001">
    <property type="protein sequence ID" value="NYD68989.1"/>
    <property type="molecule type" value="Genomic_DNA"/>
</dbReference>
<sequence>MQGSSEGPVRFGIVGSGWRSEFFLRIAEALPDRFEVAGLVTRSPRTAARLEARGVHPFRDVDELLAAAPEFAVVSVPREAAPTIIQNLVDERMPVLTETPPATDLAELVDLWHGVERVPGAIVQVAEQYHLSPLLSAQLAVAASGRLGRISQAVVAQCHDYHGVSVLRRALGIGAEDATITAQTFTYPLLAGPDRHGDPHEERFVTATQTTARFDFGDRLGVYDFAPEQYFSWIRGNRMLVRGDRGELENLEVRYVRGHDEPVFGQLRRVMTGEGGNLEGLFLRGLLLGEEWMFTNPFMPGRLADDEIAIARMLEGMRTRIAGGPDVYSLAEASQDHYLALLLQQAAATGDPARSTPQPWAEALAATADTTAA</sequence>
<dbReference type="Pfam" id="PF01408">
    <property type="entry name" value="GFO_IDH_MocA"/>
    <property type="match status" value="1"/>
</dbReference>
<reference evidence="2 3" key="1">
    <citation type="submission" date="2020-07" db="EMBL/GenBank/DDBJ databases">
        <title>Sequencing the genomes of 1000 actinobacteria strains.</title>
        <authorList>
            <person name="Klenk H.-P."/>
        </authorList>
    </citation>
    <scope>NUCLEOTIDE SEQUENCE [LARGE SCALE GENOMIC DNA]</scope>
    <source>
        <strain evidence="2 3">DSM 26474</strain>
    </source>
</reference>
<dbReference type="InterPro" id="IPR051450">
    <property type="entry name" value="Gfo/Idh/MocA_Oxidoreductases"/>
</dbReference>
<keyword evidence="3" id="KW-1185">Reference proteome</keyword>
<proteinExistence type="predicted"/>
<organism evidence="2 3">
    <name type="scientific">Herbiconiux flava</name>
    <dbReference type="NCBI Taxonomy" id="881268"/>
    <lineage>
        <taxon>Bacteria</taxon>
        <taxon>Bacillati</taxon>
        <taxon>Actinomycetota</taxon>
        <taxon>Actinomycetes</taxon>
        <taxon>Micrococcales</taxon>
        <taxon>Microbacteriaceae</taxon>
        <taxon>Herbiconiux</taxon>
    </lineage>
</organism>
<evidence type="ECO:0000313" key="3">
    <source>
        <dbReference type="Proteomes" id="UP000549913"/>
    </source>
</evidence>
<dbReference type="SUPFAM" id="SSF51735">
    <property type="entry name" value="NAD(P)-binding Rossmann-fold domains"/>
    <property type="match status" value="1"/>
</dbReference>
<evidence type="ECO:0000259" key="1">
    <source>
        <dbReference type="Pfam" id="PF01408"/>
    </source>
</evidence>
<dbReference type="GO" id="GO:0000166">
    <property type="term" value="F:nucleotide binding"/>
    <property type="evidence" value="ECO:0007669"/>
    <property type="project" value="InterPro"/>
</dbReference>
<protein>
    <recommendedName>
        <fullName evidence="1">Gfo/Idh/MocA-like oxidoreductase N-terminal domain-containing protein</fullName>
    </recommendedName>
</protein>
<dbReference type="Gene3D" id="3.40.50.720">
    <property type="entry name" value="NAD(P)-binding Rossmann-like Domain"/>
    <property type="match status" value="1"/>
</dbReference>
<name>A0A852SLI9_9MICO</name>
<dbReference type="AlphaFoldDB" id="A0A852SLI9"/>
<dbReference type="InterPro" id="IPR036291">
    <property type="entry name" value="NAD(P)-bd_dom_sf"/>
</dbReference>
<comment type="caution">
    <text evidence="2">The sequence shown here is derived from an EMBL/GenBank/DDBJ whole genome shotgun (WGS) entry which is preliminary data.</text>
</comment>
<dbReference type="InterPro" id="IPR000683">
    <property type="entry name" value="Gfo/Idh/MocA-like_OxRdtase_N"/>
</dbReference>
<dbReference type="Proteomes" id="UP000549913">
    <property type="component" value="Unassembled WGS sequence"/>
</dbReference>
<feature type="domain" description="Gfo/Idh/MocA-like oxidoreductase N-terminal" evidence="1">
    <location>
        <begin position="9"/>
        <end position="117"/>
    </location>
</feature>
<dbReference type="PANTHER" id="PTHR43377">
    <property type="entry name" value="BILIVERDIN REDUCTASE A"/>
    <property type="match status" value="1"/>
</dbReference>
<dbReference type="PANTHER" id="PTHR43377:SF1">
    <property type="entry name" value="BILIVERDIN REDUCTASE A"/>
    <property type="match status" value="1"/>
</dbReference>